<reference evidence="2" key="1">
    <citation type="journal article" date="2019" name="Int. J. Syst. Evol. Microbiol.">
        <title>The Global Catalogue of Microorganisms (GCM) 10K type strain sequencing project: providing services to taxonomists for standard genome sequencing and annotation.</title>
        <authorList>
            <consortium name="The Broad Institute Genomics Platform"/>
            <consortium name="The Broad Institute Genome Sequencing Center for Infectious Disease"/>
            <person name="Wu L."/>
            <person name="Ma J."/>
        </authorList>
    </citation>
    <scope>NUCLEOTIDE SEQUENCE [LARGE SCALE GENOMIC DNA]</scope>
    <source>
        <strain evidence="2">GH52</strain>
    </source>
</reference>
<accession>A0ABW4YHB4</accession>
<protein>
    <submittedName>
        <fullName evidence="1">Uncharacterized protein</fullName>
    </submittedName>
</protein>
<gene>
    <name evidence="1" type="ORF">ACFSJH_05220</name>
</gene>
<evidence type="ECO:0000313" key="1">
    <source>
        <dbReference type="EMBL" id="MFD2115135.1"/>
    </source>
</evidence>
<dbReference type="EMBL" id="JBHUHO010000013">
    <property type="protein sequence ID" value="MFD2115135.1"/>
    <property type="molecule type" value="Genomic_DNA"/>
</dbReference>
<sequence length="52" mass="5910">MAMKQKRIVLIDANLFDMMFEKSKKLKESIVTELFASSAVAASLEMLEDNNE</sequence>
<evidence type="ECO:0000313" key="2">
    <source>
        <dbReference type="Proteomes" id="UP001597362"/>
    </source>
</evidence>
<organism evidence="1 2">
    <name type="scientific">Paenibacillus yanchengensis</name>
    <dbReference type="NCBI Taxonomy" id="2035833"/>
    <lineage>
        <taxon>Bacteria</taxon>
        <taxon>Bacillati</taxon>
        <taxon>Bacillota</taxon>
        <taxon>Bacilli</taxon>
        <taxon>Bacillales</taxon>
        <taxon>Paenibacillaceae</taxon>
        <taxon>Paenibacillus</taxon>
    </lineage>
</organism>
<comment type="caution">
    <text evidence="1">The sequence shown here is derived from an EMBL/GenBank/DDBJ whole genome shotgun (WGS) entry which is preliminary data.</text>
</comment>
<keyword evidence="2" id="KW-1185">Reference proteome</keyword>
<dbReference type="RefSeq" id="WP_377770160.1">
    <property type="nucleotide sequence ID" value="NZ_JBHUHO010000013.1"/>
</dbReference>
<name>A0ABW4YHB4_9BACL</name>
<proteinExistence type="predicted"/>
<dbReference type="Proteomes" id="UP001597362">
    <property type="component" value="Unassembled WGS sequence"/>
</dbReference>